<accession>A0A482YGD1</accession>
<organism evidence="1 2">
    <name type="scientific">Natrinema hispanicum</name>
    <dbReference type="NCBI Taxonomy" id="392421"/>
    <lineage>
        <taxon>Archaea</taxon>
        <taxon>Methanobacteriati</taxon>
        <taxon>Methanobacteriota</taxon>
        <taxon>Stenosarchaea group</taxon>
        <taxon>Halobacteria</taxon>
        <taxon>Halobacteriales</taxon>
        <taxon>Natrialbaceae</taxon>
        <taxon>Natrinema</taxon>
    </lineage>
</organism>
<dbReference type="InterPro" id="IPR036388">
    <property type="entry name" value="WH-like_DNA-bd_sf"/>
</dbReference>
<gene>
    <name evidence="1" type="ORF">BDK88_2085</name>
</gene>
<name>A0A482YGD1_9EURY</name>
<evidence type="ECO:0008006" key="3">
    <source>
        <dbReference type="Google" id="ProtNLM"/>
    </source>
</evidence>
<evidence type="ECO:0000313" key="2">
    <source>
        <dbReference type="Proteomes" id="UP000291097"/>
    </source>
</evidence>
<dbReference type="Proteomes" id="UP000291097">
    <property type="component" value="Unassembled WGS sequence"/>
</dbReference>
<evidence type="ECO:0000313" key="1">
    <source>
        <dbReference type="EMBL" id="RZV10882.1"/>
    </source>
</evidence>
<dbReference type="Gene3D" id="1.10.10.10">
    <property type="entry name" value="Winged helix-like DNA-binding domain superfamily/Winged helix DNA-binding domain"/>
    <property type="match status" value="1"/>
</dbReference>
<dbReference type="EMBL" id="SHMP01000004">
    <property type="protein sequence ID" value="RZV10882.1"/>
    <property type="molecule type" value="Genomic_DNA"/>
</dbReference>
<protein>
    <recommendedName>
        <fullName evidence="3">MarR family transcriptional regulator</fullName>
    </recommendedName>
</protein>
<comment type="caution">
    <text evidence="1">The sequence shown here is derived from an EMBL/GenBank/DDBJ whole genome shotgun (WGS) entry which is preliminary data.</text>
</comment>
<dbReference type="InterPro" id="IPR036390">
    <property type="entry name" value="WH_DNA-bd_sf"/>
</dbReference>
<reference evidence="1 2" key="1">
    <citation type="submission" date="2019-02" db="EMBL/GenBank/DDBJ databases">
        <title>Genomic Encyclopedia of Archaeal and Bacterial Type Strains, Phase II (KMG-II): from individual species to whole genera.</title>
        <authorList>
            <person name="Goeker M."/>
        </authorList>
    </citation>
    <scope>NUCLEOTIDE SEQUENCE [LARGE SCALE GENOMIC DNA]</scope>
    <source>
        <strain evidence="1 2">DSM 18328</strain>
    </source>
</reference>
<sequence>MGIRAFDMVELDDRDRSVLDVMINGRANPYLIREETGLEKGDVNTVLVRLARLGYVEQVTRGLYEITDKGRTAVNKADSEK</sequence>
<dbReference type="AlphaFoldDB" id="A0A482YGD1"/>
<proteinExistence type="predicted"/>
<dbReference type="SUPFAM" id="SSF46785">
    <property type="entry name" value="Winged helix' DNA-binding domain"/>
    <property type="match status" value="1"/>
</dbReference>